<feature type="region of interest" description="Disordered" evidence="1">
    <location>
        <begin position="473"/>
        <end position="542"/>
    </location>
</feature>
<dbReference type="PANTHER" id="PTHR10625">
    <property type="entry name" value="HISTONE DEACETYLASE HDAC1-RELATED"/>
    <property type="match status" value="1"/>
</dbReference>
<dbReference type="GO" id="GO:0004407">
    <property type="term" value="F:histone deacetylase activity"/>
    <property type="evidence" value="ECO:0007669"/>
    <property type="project" value="TreeGrafter"/>
</dbReference>
<sequence length="542" mass="59112">MAEVAAAEAHMSFRAATQPRRPPPVVIVMGHDIDASAMPLTCERNRFLTDMLRHYACPAFLRRATGDVTDAASSDVFEWVSDPLPVVGVEEMAAFHDEAYLRYLAIRETLSELDEQAASSKRLRAKEIQPPVSRKTFVQLQPLPRMLPDLVSISTDEEYGLTHDNAPFVGMWRTIQSTVSGTLLAVRLLAQSGLFAAIHWFGGKHHAKQRTAGGFCFVNDVVLGVMELQKSLAPARNRILVVDVDAHHGDGTQAAFVHDNSVLTLSIHAHGVGIFPGTGGIEEIGAGLGRGFTMNIPLPAGATDTLAVPLAHRGIHVAFKKLGESLGAVVIVCGSGALSGDPLGALNLTVGGMQSIIRSLLQEAANRSLKVLLLGGGGYVDASCARLAGVITRDVLSCAAALRVGNRDYFGDSANLLINLSVAVPESCVNFARYGPSFLMHGLPPAHVRRIHHMPCDSPLFMRMQRLAEKKALRRRKRDEEEEEDESSDDAEEEEEEDESSDDAEEEEEEDESSDDAEEEEEEDEEEEEEDEEEEEEDEEEV</sequence>
<accession>A0A061J8J2</accession>
<evidence type="ECO:0000313" key="4">
    <source>
        <dbReference type="Proteomes" id="UP000031737"/>
    </source>
</evidence>
<dbReference type="InterPro" id="IPR023801">
    <property type="entry name" value="His_deacetylse_dom"/>
</dbReference>
<dbReference type="OrthoDB" id="73273at2759"/>
<organism evidence="3 4">
    <name type="scientific">Trypanosoma rangeli SC58</name>
    <dbReference type="NCBI Taxonomy" id="429131"/>
    <lineage>
        <taxon>Eukaryota</taxon>
        <taxon>Discoba</taxon>
        <taxon>Euglenozoa</taxon>
        <taxon>Kinetoplastea</taxon>
        <taxon>Metakinetoplastina</taxon>
        <taxon>Trypanosomatida</taxon>
        <taxon>Trypanosomatidae</taxon>
        <taxon>Trypanosoma</taxon>
        <taxon>Herpetosoma</taxon>
    </lineage>
</organism>
<dbReference type="Gene3D" id="3.40.800.20">
    <property type="entry name" value="Histone deacetylase domain"/>
    <property type="match status" value="1"/>
</dbReference>
<dbReference type="Proteomes" id="UP000031737">
    <property type="component" value="Unassembled WGS sequence"/>
</dbReference>
<feature type="domain" description="Histone deacetylase" evidence="2">
    <location>
        <begin position="87"/>
        <end position="393"/>
    </location>
</feature>
<name>A0A061J8J2_TRYRA</name>
<dbReference type="Pfam" id="PF00850">
    <property type="entry name" value="Hist_deacetyl"/>
    <property type="match status" value="1"/>
</dbReference>
<dbReference type="VEuPathDB" id="TriTrypDB:TRSC58_02710"/>
<evidence type="ECO:0000313" key="3">
    <source>
        <dbReference type="EMBL" id="ESL09567.1"/>
    </source>
</evidence>
<evidence type="ECO:0000256" key="1">
    <source>
        <dbReference type="SAM" id="MobiDB-lite"/>
    </source>
</evidence>
<gene>
    <name evidence="3" type="ORF">TRSC58_02710</name>
</gene>
<proteinExistence type="predicted"/>
<evidence type="ECO:0000259" key="2">
    <source>
        <dbReference type="Pfam" id="PF00850"/>
    </source>
</evidence>
<comment type="caution">
    <text evidence="3">The sequence shown here is derived from an EMBL/GenBank/DDBJ whole genome shotgun (WGS) entry which is preliminary data.</text>
</comment>
<dbReference type="GO" id="GO:0040029">
    <property type="term" value="P:epigenetic regulation of gene expression"/>
    <property type="evidence" value="ECO:0007669"/>
    <property type="project" value="TreeGrafter"/>
</dbReference>
<dbReference type="SUPFAM" id="SSF52768">
    <property type="entry name" value="Arginase/deacetylase"/>
    <property type="match status" value="1"/>
</dbReference>
<feature type="compositionally biased region" description="Acidic residues" evidence="1">
    <location>
        <begin position="480"/>
        <end position="542"/>
    </location>
</feature>
<dbReference type="AlphaFoldDB" id="A0A061J8J2"/>
<dbReference type="InterPro" id="IPR023696">
    <property type="entry name" value="Ureohydrolase_dom_sf"/>
</dbReference>
<dbReference type="EMBL" id="AUPL01002710">
    <property type="protein sequence ID" value="ESL09567.1"/>
    <property type="molecule type" value="Genomic_DNA"/>
</dbReference>
<dbReference type="PANTHER" id="PTHR10625:SF10">
    <property type="entry name" value="HISTONE DEACETYLASE HDAC1"/>
    <property type="match status" value="1"/>
</dbReference>
<dbReference type="PRINTS" id="PR01270">
    <property type="entry name" value="HDASUPER"/>
</dbReference>
<protein>
    <submittedName>
        <fullName evidence="3">Histone deacetylase</fullName>
    </submittedName>
</protein>
<dbReference type="InterPro" id="IPR037138">
    <property type="entry name" value="His_deacetylse_dom_sf"/>
</dbReference>
<keyword evidence="4" id="KW-1185">Reference proteome</keyword>
<dbReference type="InterPro" id="IPR000286">
    <property type="entry name" value="HDACs"/>
</dbReference>
<reference evidence="3 4" key="1">
    <citation type="submission" date="2013-07" db="EMBL/GenBank/DDBJ databases">
        <authorList>
            <person name="Stoco P.H."/>
            <person name="Wagner G."/>
            <person name="Gerber A."/>
            <person name="Zaha A."/>
            <person name="Thompson C."/>
            <person name="Bartholomeu D.C."/>
            <person name="Luckemeyer D.D."/>
            <person name="Bahia D."/>
            <person name="Loreto E."/>
            <person name="Prestes E.B."/>
            <person name="Lima F.M."/>
            <person name="Rodrigues-Luiz G."/>
            <person name="Vallejo G.A."/>
            <person name="Filho J.F."/>
            <person name="Monteiro K.M."/>
            <person name="Tyler K.M."/>
            <person name="de Almeida L.G."/>
            <person name="Ortiz M.F."/>
            <person name="Siervo M.A."/>
            <person name="de Moraes M.H."/>
            <person name="Cunha O.L."/>
            <person name="Mendonca-Neto R."/>
            <person name="Silva R."/>
            <person name="Teixeira S.M."/>
            <person name="Murta S.M."/>
            <person name="Sincero T.C."/>
            <person name="Mendes T.A."/>
            <person name="Urmenyi T.P."/>
            <person name="Silva V.G."/>
            <person name="da Rocha W.D."/>
            <person name="Andersson B."/>
            <person name="Romanha A.J."/>
            <person name="Steindel M."/>
            <person name="de Vasconcelos A.T."/>
            <person name="Grisard E.C."/>
        </authorList>
    </citation>
    <scope>NUCLEOTIDE SEQUENCE [LARGE SCALE GENOMIC DNA]</scope>
    <source>
        <strain evidence="3 4">SC58</strain>
    </source>
</reference>